<dbReference type="EMBL" id="JH668342">
    <property type="protein sequence ID" value="KAG6447208.1"/>
    <property type="molecule type" value="Genomic_DNA"/>
</dbReference>
<reference evidence="2" key="2">
    <citation type="submission" date="2020-12" db="EMBL/GenBank/DDBJ databases">
        <authorList>
            <person name="Kanost M."/>
        </authorList>
    </citation>
    <scope>NUCLEOTIDE SEQUENCE</scope>
</reference>
<sequence length="161" mass="16330">MIARLTLFILQATLLQVALSLPVPFPGFGNGLLANNMYNNPLSPTLVPGLPTVAAGSAVTTVTSLPINGLATSVFPEYAPVQTTQVTPLVTEIVPALQFGDITVTGDMPIGGTIKVSGCFPVYGTVAVDGTMPSAGTAIINTGGGFVTQVIEPACRCGGIL</sequence>
<dbReference type="EMBL" id="JH668342">
    <property type="protein sequence ID" value="KAG6447209.1"/>
    <property type="molecule type" value="Genomic_DNA"/>
</dbReference>
<name>A0A921YWM5_MANSE</name>
<dbReference type="Proteomes" id="UP000791440">
    <property type="component" value="Unassembled WGS sequence"/>
</dbReference>
<dbReference type="AlphaFoldDB" id="A0A921YWM5"/>
<evidence type="ECO:0000313" key="2">
    <source>
        <dbReference type="EMBL" id="KAG6447208.1"/>
    </source>
</evidence>
<organism evidence="2 3">
    <name type="scientific">Manduca sexta</name>
    <name type="common">Tobacco hawkmoth</name>
    <name type="synonym">Tobacco hornworm</name>
    <dbReference type="NCBI Taxonomy" id="7130"/>
    <lineage>
        <taxon>Eukaryota</taxon>
        <taxon>Metazoa</taxon>
        <taxon>Ecdysozoa</taxon>
        <taxon>Arthropoda</taxon>
        <taxon>Hexapoda</taxon>
        <taxon>Insecta</taxon>
        <taxon>Pterygota</taxon>
        <taxon>Neoptera</taxon>
        <taxon>Endopterygota</taxon>
        <taxon>Lepidoptera</taxon>
        <taxon>Glossata</taxon>
        <taxon>Ditrysia</taxon>
        <taxon>Bombycoidea</taxon>
        <taxon>Sphingidae</taxon>
        <taxon>Sphinginae</taxon>
        <taxon>Sphingini</taxon>
        <taxon>Manduca</taxon>
    </lineage>
</organism>
<feature type="chain" id="PRO_5038276374" evidence="1">
    <location>
        <begin position="21"/>
        <end position="161"/>
    </location>
</feature>
<proteinExistence type="predicted"/>
<gene>
    <name evidence="2" type="ORF">O3G_MSEX004831</name>
</gene>
<reference evidence="2" key="1">
    <citation type="journal article" date="2016" name="Insect Biochem. Mol. Biol.">
        <title>Multifaceted biological insights from a draft genome sequence of the tobacco hornworm moth, Manduca sexta.</title>
        <authorList>
            <person name="Kanost M.R."/>
            <person name="Arrese E.L."/>
            <person name="Cao X."/>
            <person name="Chen Y.R."/>
            <person name="Chellapilla S."/>
            <person name="Goldsmith M.R."/>
            <person name="Grosse-Wilde E."/>
            <person name="Heckel D.G."/>
            <person name="Herndon N."/>
            <person name="Jiang H."/>
            <person name="Papanicolaou A."/>
            <person name="Qu J."/>
            <person name="Soulages J.L."/>
            <person name="Vogel H."/>
            <person name="Walters J."/>
            <person name="Waterhouse R.M."/>
            <person name="Ahn S.J."/>
            <person name="Almeida F.C."/>
            <person name="An C."/>
            <person name="Aqrawi P."/>
            <person name="Bretschneider A."/>
            <person name="Bryant W.B."/>
            <person name="Bucks S."/>
            <person name="Chao H."/>
            <person name="Chevignon G."/>
            <person name="Christen J.M."/>
            <person name="Clarke D.F."/>
            <person name="Dittmer N.T."/>
            <person name="Ferguson L.C.F."/>
            <person name="Garavelou S."/>
            <person name="Gordon K.H.J."/>
            <person name="Gunaratna R.T."/>
            <person name="Han Y."/>
            <person name="Hauser F."/>
            <person name="He Y."/>
            <person name="Heidel-Fischer H."/>
            <person name="Hirsh A."/>
            <person name="Hu Y."/>
            <person name="Jiang H."/>
            <person name="Kalra D."/>
            <person name="Klinner C."/>
            <person name="Konig C."/>
            <person name="Kovar C."/>
            <person name="Kroll A.R."/>
            <person name="Kuwar S.S."/>
            <person name="Lee S.L."/>
            <person name="Lehman R."/>
            <person name="Li K."/>
            <person name="Li Z."/>
            <person name="Liang H."/>
            <person name="Lovelace S."/>
            <person name="Lu Z."/>
            <person name="Mansfield J.H."/>
            <person name="McCulloch K.J."/>
            <person name="Mathew T."/>
            <person name="Morton B."/>
            <person name="Muzny D.M."/>
            <person name="Neunemann D."/>
            <person name="Ongeri F."/>
            <person name="Pauchet Y."/>
            <person name="Pu L.L."/>
            <person name="Pyrousis I."/>
            <person name="Rao X.J."/>
            <person name="Redding A."/>
            <person name="Roesel C."/>
            <person name="Sanchez-Gracia A."/>
            <person name="Schaack S."/>
            <person name="Shukla A."/>
            <person name="Tetreau G."/>
            <person name="Wang Y."/>
            <person name="Xiong G.H."/>
            <person name="Traut W."/>
            <person name="Walsh T.K."/>
            <person name="Worley K.C."/>
            <person name="Wu D."/>
            <person name="Wu W."/>
            <person name="Wu Y.Q."/>
            <person name="Zhang X."/>
            <person name="Zou Z."/>
            <person name="Zucker H."/>
            <person name="Briscoe A.D."/>
            <person name="Burmester T."/>
            <person name="Clem R.J."/>
            <person name="Feyereisen R."/>
            <person name="Grimmelikhuijzen C.J.P."/>
            <person name="Hamodrakas S.J."/>
            <person name="Hansson B.S."/>
            <person name="Huguet E."/>
            <person name="Jermiin L.S."/>
            <person name="Lan Q."/>
            <person name="Lehman H.K."/>
            <person name="Lorenzen M."/>
            <person name="Merzendorfer H."/>
            <person name="Michalopoulos I."/>
            <person name="Morton D.B."/>
            <person name="Muthukrishnan S."/>
            <person name="Oakeshott J.G."/>
            <person name="Palmer W."/>
            <person name="Park Y."/>
            <person name="Passarelli A.L."/>
            <person name="Rozas J."/>
            <person name="Schwartz L.M."/>
            <person name="Smith W."/>
            <person name="Southgate A."/>
            <person name="Vilcinskas A."/>
            <person name="Vogt R."/>
            <person name="Wang P."/>
            <person name="Werren J."/>
            <person name="Yu X.Q."/>
            <person name="Zhou J.J."/>
            <person name="Brown S.J."/>
            <person name="Scherer S.E."/>
            <person name="Richards S."/>
            <person name="Blissard G.W."/>
        </authorList>
    </citation>
    <scope>NUCLEOTIDE SEQUENCE</scope>
</reference>
<comment type="caution">
    <text evidence="2">The sequence shown here is derived from an EMBL/GenBank/DDBJ whole genome shotgun (WGS) entry which is preliminary data.</text>
</comment>
<evidence type="ECO:0000313" key="3">
    <source>
        <dbReference type="Proteomes" id="UP000791440"/>
    </source>
</evidence>
<feature type="signal peptide" evidence="1">
    <location>
        <begin position="1"/>
        <end position="20"/>
    </location>
</feature>
<keyword evidence="1" id="KW-0732">Signal</keyword>
<accession>A0A921YWM5</accession>
<keyword evidence="3" id="KW-1185">Reference proteome</keyword>
<protein>
    <submittedName>
        <fullName evidence="2">Uncharacterized protein</fullName>
    </submittedName>
</protein>
<evidence type="ECO:0000256" key="1">
    <source>
        <dbReference type="SAM" id="SignalP"/>
    </source>
</evidence>